<comment type="caution">
    <text evidence="1">The sequence shown here is derived from an EMBL/GenBank/DDBJ whole genome shotgun (WGS) entry which is preliminary data.</text>
</comment>
<sequence>MEKDLPPTYTQPAPPAYSAGVQPTLNISEIDLAQPLRLSYPNHSVLVFKSKGQTFNANLNYSKDINMMTRNRDYNRLGRQSRLTECGPSVQLTNETGSILSNMIPYHEVSNVGYNTTFSSSTTVLKYTLDPVLDYSKHHIRKPCSFSSKDMNYLWRLESDHPILPTFILSKKDDDTVEDLVLTFYLVATPSLLSGLKTLVSSSTDQNSRKRNKSIAKFEFLVNREEEINGALTPLENEGSWNSAEEQVLVVASAIALLLGIRHRMFIDFLAKGAKNTGAIVGIGGFM</sequence>
<organism evidence="1 2">
    <name type="scientific">Physocladia obscura</name>
    <dbReference type="NCBI Taxonomy" id="109957"/>
    <lineage>
        <taxon>Eukaryota</taxon>
        <taxon>Fungi</taxon>
        <taxon>Fungi incertae sedis</taxon>
        <taxon>Chytridiomycota</taxon>
        <taxon>Chytridiomycota incertae sedis</taxon>
        <taxon>Chytridiomycetes</taxon>
        <taxon>Chytridiales</taxon>
        <taxon>Chytriomycetaceae</taxon>
        <taxon>Physocladia</taxon>
    </lineage>
</organism>
<gene>
    <name evidence="1" type="ORF">HK100_000071</name>
</gene>
<proteinExistence type="predicted"/>
<protein>
    <submittedName>
        <fullName evidence="1">Uncharacterized protein</fullName>
    </submittedName>
</protein>
<evidence type="ECO:0000313" key="2">
    <source>
        <dbReference type="Proteomes" id="UP001211907"/>
    </source>
</evidence>
<keyword evidence="2" id="KW-1185">Reference proteome</keyword>
<dbReference type="EMBL" id="JADGJH010001005">
    <property type="protein sequence ID" value="KAJ3119999.1"/>
    <property type="molecule type" value="Genomic_DNA"/>
</dbReference>
<evidence type="ECO:0000313" key="1">
    <source>
        <dbReference type="EMBL" id="KAJ3119999.1"/>
    </source>
</evidence>
<dbReference type="AlphaFoldDB" id="A0AAD5XFG8"/>
<reference evidence="1" key="1">
    <citation type="submission" date="2020-05" db="EMBL/GenBank/DDBJ databases">
        <title>Phylogenomic resolution of chytrid fungi.</title>
        <authorList>
            <person name="Stajich J.E."/>
            <person name="Amses K."/>
            <person name="Simmons R."/>
            <person name="Seto K."/>
            <person name="Myers J."/>
            <person name="Bonds A."/>
            <person name="Quandt C.A."/>
            <person name="Barry K."/>
            <person name="Liu P."/>
            <person name="Grigoriev I."/>
            <person name="Longcore J.E."/>
            <person name="James T.Y."/>
        </authorList>
    </citation>
    <scope>NUCLEOTIDE SEQUENCE</scope>
    <source>
        <strain evidence="1">JEL0513</strain>
    </source>
</reference>
<accession>A0AAD5XFG8</accession>
<name>A0AAD5XFG8_9FUNG</name>
<dbReference type="Proteomes" id="UP001211907">
    <property type="component" value="Unassembled WGS sequence"/>
</dbReference>